<dbReference type="Gene3D" id="1.20.1720.10">
    <property type="entry name" value="Multidrug resistance protein D"/>
    <property type="match status" value="1"/>
</dbReference>
<organism evidence="9 10">
    <name type="scientific">Cytospora chrysosperma</name>
    <name type="common">Cytospora canker fungus</name>
    <name type="synonym">Sphaeria chrysosperma</name>
    <dbReference type="NCBI Taxonomy" id="252740"/>
    <lineage>
        <taxon>Eukaryota</taxon>
        <taxon>Fungi</taxon>
        <taxon>Dikarya</taxon>
        <taxon>Ascomycota</taxon>
        <taxon>Pezizomycotina</taxon>
        <taxon>Sordariomycetes</taxon>
        <taxon>Sordariomycetidae</taxon>
        <taxon>Diaporthales</taxon>
        <taxon>Cytosporaceae</taxon>
        <taxon>Cytospora</taxon>
    </lineage>
</organism>
<evidence type="ECO:0000256" key="2">
    <source>
        <dbReference type="ARBA" id="ARBA00022448"/>
    </source>
</evidence>
<keyword evidence="3 7" id="KW-0812">Transmembrane</keyword>
<dbReference type="InterPro" id="IPR020846">
    <property type="entry name" value="MFS_dom"/>
</dbReference>
<feature type="compositionally biased region" description="Polar residues" evidence="6">
    <location>
        <begin position="62"/>
        <end position="85"/>
    </location>
</feature>
<feature type="transmembrane region" description="Helical" evidence="7">
    <location>
        <begin position="578"/>
        <end position="597"/>
    </location>
</feature>
<feature type="transmembrane region" description="Helical" evidence="7">
    <location>
        <begin position="486"/>
        <end position="506"/>
    </location>
</feature>
<keyword evidence="4 7" id="KW-1133">Transmembrane helix</keyword>
<evidence type="ECO:0000256" key="6">
    <source>
        <dbReference type="SAM" id="MobiDB-lite"/>
    </source>
</evidence>
<feature type="region of interest" description="Disordered" evidence="6">
    <location>
        <begin position="30"/>
        <end position="101"/>
    </location>
</feature>
<feature type="compositionally biased region" description="Basic and acidic residues" evidence="6">
    <location>
        <begin position="789"/>
        <end position="809"/>
    </location>
</feature>
<evidence type="ECO:0000313" key="10">
    <source>
        <dbReference type="Proteomes" id="UP000284375"/>
    </source>
</evidence>
<feature type="transmembrane region" description="Helical" evidence="7">
    <location>
        <begin position="668"/>
        <end position="690"/>
    </location>
</feature>
<evidence type="ECO:0000256" key="1">
    <source>
        <dbReference type="ARBA" id="ARBA00004141"/>
    </source>
</evidence>
<evidence type="ECO:0000259" key="8">
    <source>
        <dbReference type="PROSITE" id="PS50850"/>
    </source>
</evidence>
<dbReference type="PANTHER" id="PTHR23502">
    <property type="entry name" value="MAJOR FACILITATOR SUPERFAMILY"/>
    <property type="match status" value="1"/>
</dbReference>
<evidence type="ECO:0000256" key="7">
    <source>
        <dbReference type="SAM" id="Phobius"/>
    </source>
</evidence>
<accession>A0A423VBU7</accession>
<feature type="transmembrane region" description="Helical" evidence="7">
    <location>
        <begin position="336"/>
        <end position="358"/>
    </location>
</feature>
<evidence type="ECO:0000256" key="5">
    <source>
        <dbReference type="ARBA" id="ARBA00023136"/>
    </source>
</evidence>
<feature type="transmembrane region" description="Helical" evidence="7">
    <location>
        <begin position="365"/>
        <end position="383"/>
    </location>
</feature>
<dbReference type="Pfam" id="PF07690">
    <property type="entry name" value="MFS_1"/>
    <property type="match status" value="1"/>
</dbReference>
<comment type="subcellular location">
    <subcellularLocation>
        <location evidence="1">Membrane</location>
        <topology evidence="1">Multi-pass membrane protein</topology>
    </subcellularLocation>
</comment>
<feature type="transmembrane region" description="Helical" evidence="7">
    <location>
        <begin position="395"/>
        <end position="415"/>
    </location>
</feature>
<dbReference type="EMBL" id="LJZO01000067">
    <property type="protein sequence ID" value="ROV88414.1"/>
    <property type="molecule type" value="Genomic_DNA"/>
</dbReference>
<feature type="transmembrane region" description="Helical" evidence="7">
    <location>
        <begin position="518"/>
        <end position="539"/>
    </location>
</feature>
<keyword evidence="5 7" id="KW-0472">Membrane</keyword>
<dbReference type="OrthoDB" id="5210382at2759"/>
<sequence>MASQDSTHLGPPTQARWTWDQLVNEVVEASPVPTRPNSMYVGGNPFSHPTRKNEVPKDGSRDVQSVQNEISSYASQNSQPAQVAATNAEVKPTSPKQSNFVEAPDHDAEVEHGSESLPTTARTSTIVPKMSEELMTINRAFSDVGEKEIEINVDLGNVLNKETRLSHTASHSGSSTVNEEIGAVVPSRPDSVHLHTDSKDKAGIEMTDIEAGAEAEAADEQAFAAPKAPYSAFPVKAKRFIVLGAASASVFAPLSMQIYLPALNDLVDDFNESRTKINLTISVYMIFMAISPMVIGGFADISGRRPALLFCFAIYIASCVLLALCNGYAQLMAFRIIQSIGASPTIAIASAVVADIVTSAERGSYAALVAAPVIFAPTLGPVIGGLLTQYLGWRAIFWFLLVAGSVAILLLSIAFPETCRVIVGDASAKPPKLYRTVLQIIHNDKPESTESATLEKVKLRGLASRKKMMWDALTSGIRVLFTKERFFLLFYVGIIFSGFNAIATEIPTQFKAIYGYDSLMVGIMYIPMAGGAMVSTVIIGRQMNKNFLKHAIRQGIRIVEGEQVDMNEFPAEHARLEITLPSLFICTAGLICWGWVLEQKTSVAAPCVLLFFLGVGLNGVMASTNALLMDISQTQAGAVMAASNLTRCALGAVASAVIQPMINSVGIQWAYMIYGCIYLLFAPLLALQYFKGHQWRREAKAREDKLRDRALAEDALGGNDPAAAETRSVHSQHQEQDAHEGLTGLRFSTLQPYSSRPDKETAAAAANATANGPAIPLVPVSSRPTTIKESARDSITKETERNSSSKESVKNSISKA</sequence>
<feature type="domain" description="Major facilitator superfamily (MFS) profile" evidence="8">
    <location>
        <begin position="241"/>
        <end position="693"/>
    </location>
</feature>
<feature type="transmembrane region" description="Helical" evidence="7">
    <location>
        <begin position="279"/>
        <end position="299"/>
    </location>
</feature>
<dbReference type="InterPro" id="IPR011701">
    <property type="entry name" value="MFS"/>
</dbReference>
<keyword evidence="10" id="KW-1185">Reference proteome</keyword>
<proteinExistence type="predicted"/>
<reference evidence="9 10" key="1">
    <citation type="submission" date="2015-09" db="EMBL/GenBank/DDBJ databases">
        <title>Host preference determinants of Valsa canker pathogens revealed by comparative genomics.</title>
        <authorList>
            <person name="Yin Z."/>
            <person name="Huang L."/>
        </authorList>
    </citation>
    <scope>NUCLEOTIDE SEQUENCE [LARGE SCALE GENOMIC DNA]</scope>
    <source>
        <strain evidence="9 10">YSFL</strain>
    </source>
</reference>
<feature type="compositionally biased region" description="Low complexity" evidence="6">
    <location>
        <begin position="762"/>
        <end position="771"/>
    </location>
</feature>
<name>A0A423VBU7_CYTCH</name>
<dbReference type="FunFam" id="1.20.1720.10:FF:000009">
    <property type="entry name" value="MFS multidrug transporter"/>
    <property type="match status" value="1"/>
</dbReference>
<comment type="caution">
    <text evidence="9">The sequence shown here is derived from an EMBL/GenBank/DDBJ whole genome shotgun (WGS) entry which is preliminary data.</text>
</comment>
<dbReference type="Gene3D" id="1.20.1250.20">
    <property type="entry name" value="MFS general substrate transporter like domains"/>
    <property type="match status" value="1"/>
</dbReference>
<evidence type="ECO:0000313" key="9">
    <source>
        <dbReference type="EMBL" id="ROV88414.1"/>
    </source>
</evidence>
<feature type="transmembrane region" description="Helical" evidence="7">
    <location>
        <begin position="603"/>
        <end position="628"/>
    </location>
</feature>
<dbReference type="STRING" id="252740.A0A423VBU7"/>
<feature type="transmembrane region" description="Helical" evidence="7">
    <location>
        <begin position="640"/>
        <end position="662"/>
    </location>
</feature>
<evidence type="ECO:0000256" key="3">
    <source>
        <dbReference type="ARBA" id="ARBA00022692"/>
    </source>
</evidence>
<dbReference type="GO" id="GO:0005886">
    <property type="term" value="C:plasma membrane"/>
    <property type="evidence" value="ECO:0007669"/>
    <property type="project" value="TreeGrafter"/>
</dbReference>
<dbReference type="InterPro" id="IPR036259">
    <property type="entry name" value="MFS_trans_sf"/>
</dbReference>
<dbReference type="GO" id="GO:0022857">
    <property type="term" value="F:transmembrane transporter activity"/>
    <property type="evidence" value="ECO:0007669"/>
    <property type="project" value="InterPro"/>
</dbReference>
<feature type="transmembrane region" description="Helical" evidence="7">
    <location>
        <begin position="240"/>
        <end position="259"/>
    </location>
</feature>
<keyword evidence="2" id="KW-0813">Transport</keyword>
<dbReference type="AlphaFoldDB" id="A0A423VBU7"/>
<dbReference type="PANTHER" id="PTHR23502:SF51">
    <property type="entry name" value="QUINIDINE RESISTANCE PROTEIN 1-RELATED"/>
    <property type="match status" value="1"/>
</dbReference>
<gene>
    <name evidence="9" type="ORF">VSDG_09220</name>
</gene>
<dbReference type="SUPFAM" id="SSF103473">
    <property type="entry name" value="MFS general substrate transporter"/>
    <property type="match status" value="1"/>
</dbReference>
<dbReference type="Proteomes" id="UP000284375">
    <property type="component" value="Unassembled WGS sequence"/>
</dbReference>
<protein>
    <recommendedName>
        <fullName evidence="8">Major facilitator superfamily (MFS) profile domain-containing protein</fullName>
    </recommendedName>
</protein>
<feature type="region of interest" description="Disordered" evidence="6">
    <location>
        <begin position="713"/>
        <end position="816"/>
    </location>
</feature>
<dbReference type="PROSITE" id="PS50850">
    <property type="entry name" value="MFS"/>
    <property type="match status" value="1"/>
</dbReference>
<feature type="transmembrane region" description="Helical" evidence="7">
    <location>
        <begin position="306"/>
        <end position="324"/>
    </location>
</feature>
<evidence type="ECO:0000256" key="4">
    <source>
        <dbReference type="ARBA" id="ARBA00022989"/>
    </source>
</evidence>
<feature type="compositionally biased region" description="Basic and acidic residues" evidence="6">
    <location>
        <begin position="51"/>
        <end position="61"/>
    </location>
</feature>